<evidence type="ECO:0000256" key="1">
    <source>
        <dbReference type="ARBA" id="ARBA00045876"/>
    </source>
</evidence>
<dbReference type="InterPro" id="IPR016024">
    <property type="entry name" value="ARM-type_fold"/>
</dbReference>
<comment type="caution">
    <text evidence="3">The sequence shown here is derived from an EMBL/GenBank/DDBJ whole genome shotgun (WGS) entry which is preliminary data.</text>
</comment>
<accession>A0ABN9WNW3</accession>
<dbReference type="EMBL" id="CAUYUJ010019059">
    <property type="protein sequence ID" value="CAK0888338.1"/>
    <property type="molecule type" value="Genomic_DNA"/>
</dbReference>
<dbReference type="Gene3D" id="1.25.10.10">
    <property type="entry name" value="Leucine-rich Repeat Variant"/>
    <property type="match status" value="4"/>
</dbReference>
<dbReference type="PROSITE" id="PS50077">
    <property type="entry name" value="HEAT_REPEAT"/>
    <property type="match status" value="1"/>
</dbReference>
<evidence type="ECO:0000313" key="4">
    <source>
        <dbReference type="Proteomes" id="UP001189429"/>
    </source>
</evidence>
<feature type="repeat" description="HEAT" evidence="2">
    <location>
        <begin position="315"/>
        <end position="342"/>
    </location>
</feature>
<dbReference type="SMART" id="SM00567">
    <property type="entry name" value="EZ_HEAT"/>
    <property type="match status" value="5"/>
</dbReference>
<evidence type="ECO:0000256" key="2">
    <source>
        <dbReference type="PROSITE-ProRule" id="PRU00103"/>
    </source>
</evidence>
<name>A0ABN9WNW3_9DINO</name>
<protein>
    <submittedName>
        <fullName evidence="3">Uncharacterized protein</fullName>
    </submittedName>
</protein>
<dbReference type="InterPro" id="IPR011989">
    <property type="entry name" value="ARM-like"/>
</dbReference>
<keyword evidence="4" id="KW-1185">Reference proteome</keyword>
<dbReference type="InterPro" id="IPR004155">
    <property type="entry name" value="PBS_lyase_HEAT"/>
</dbReference>
<proteinExistence type="predicted"/>
<evidence type="ECO:0000313" key="3">
    <source>
        <dbReference type="EMBL" id="CAK0888338.1"/>
    </source>
</evidence>
<comment type="function">
    <text evidence="1">Catalyzes the hydroxylation of the N(6)-(4-aminobutyl)-L-lysine intermediate produced by deoxyhypusine synthase/DHPS on a critical lysine of the eukaryotic translation initiation factor 5A/eIF-5A. This is the second step of the post-translational modification of that lysine into an unusual amino acid residue named hypusine. Hypusination is unique to mature eIF-5A factor and is essential for its function.</text>
</comment>
<dbReference type="SUPFAM" id="SSF48371">
    <property type="entry name" value="ARM repeat"/>
    <property type="match status" value="2"/>
</dbReference>
<organism evidence="3 4">
    <name type="scientific">Prorocentrum cordatum</name>
    <dbReference type="NCBI Taxonomy" id="2364126"/>
    <lineage>
        <taxon>Eukaryota</taxon>
        <taxon>Sar</taxon>
        <taxon>Alveolata</taxon>
        <taxon>Dinophyceae</taxon>
        <taxon>Prorocentrales</taxon>
        <taxon>Prorocentraceae</taxon>
        <taxon>Prorocentrum</taxon>
    </lineage>
</organism>
<sequence length="342" mass="35217">MLRALPESPGSWSGCDLAALASLRAASAADAAFFRAPLAARRAARLLDQLGDEAWERRCAAVEAAAHQGAAFLDEAALGTLAPALAGAASEDGNRYVCYKAVRALGRLAILSAGPARTLAALLEHDDEDLRSWVAEALSGLDGGPHAAAACGELARLALHHDPGTRAAALEALAKLGASSEGAVPALARSLADADQGSRLAAAQGLSDLGAAASSAAPELRAALGDEDGDVRLKALEALERAGALGSVRLAEWSRFFCHDSKYVCYRVIQALGALGRPAAAGLLGLAQLLRDQDADVRLWAVEALAAFGEAASVAAPQLNLLLDDEDPDVRTAAEQLLDRVW</sequence>
<reference evidence="3" key="1">
    <citation type="submission" date="2023-10" db="EMBL/GenBank/DDBJ databases">
        <authorList>
            <person name="Chen Y."/>
            <person name="Shah S."/>
            <person name="Dougan E. K."/>
            <person name="Thang M."/>
            <person name="Chan C."/>
        </authorList>
    </citation>
    <scope>NUCLEOTIDE SEQUENCE [LARGE SCALE GENOMIC DNA]</scope>
</reference>
<dbReference type="InterPro" id="IPR021133">
    <property type="entry name" value="HEAT_type_2"/>
</dbReference>
<dbReference type="PANTHER" id="PTHR12697">
    <property type="entry name" value="PBS LYASE HEAT-LIKE PROTEIN"/>
    <property type="match status" value="1"/>
</dbReference>
<dbReference type="Proteomes" id="UP001189429">
    <property type="component" value="Unassembled WGS sequence"/>
</dbReference>
<gene>
    <name evidence="3" type="ORF">PCOR1329_LOCUS69149</name>
</gene>
<dbReference type="PANTHER" id="PTHR12697:SF5">
    <property type="entry name" value="DEOXYHYPUSINE HYDROXYLASE"/>
    <property type="match status" value="1"/>
</dbReference>
<dbReference type="Pfam" id="PF13646">
    <property type="entry name" value="HEAT_2"/>
    <property type="match status" value="2"/>
</dbReference>